<feature type="transmembrane region" description="Helical" evidence="2">
    <location>
        <begin position="401"/>
        <end position="424"/>
    </location>
</feature>
<evidence type="ECO:0000313" key="3">
    <source>
        <dbReference type="EMBL" id="OHT10727.1"/>
    </source>
</evidence>
<dbReference type="RefSeq" id="XP_068363863.1">
    <property type="nucleotide sequence ID" value="XM_068501116.1"/>
</dbReference>
<dbReference type="PRINTS" id="PR01217">
    <property type="entry name" value="PRICHEXTENSN"/>
</dbReference>
<feature type="compositionally biased region" description="Pro residues" evidence="1">
    <location>
        <begin position="47"/>
        <end position="91"/>
    </location>
</feature>
<feature type="region of interest" description="Disordered" evidence="1">
    <location>
        <begin position="1"/>
        <end position="131"/>
    </location>
</feature>
<sequence length="630" mass="71359">MSTENNNEIPLQGEVPNLANIPPSAETPVDGSKKKKSKKSKNADPQQLPPQPYQPGPHPPGVPPPYYQPPPPYGAPQPGPMPGQPPAPYGAPPNNYYPTPQPGAPNYYPQPAPGAPMPVRGGNIPMPGESPVPPGYQQSPYGVPMQNQVDNGKKSELYNTYLPGTTGKYAHLWNTDEAFLPHKFLENCEVKISCEDIIWVIIGFIIFWVWFGFSCHIIRTFNVYTDIDNLIGGYGSLLTNIYQSNEEPFGYDMYTIFKYVFPFDAIIMYHFAPDLFTGETGMFVGIGLLITVFEMAMAFLWPKGYNKYSRYFLMLVPIFCVIKCLTWTYWIPAIPAIIMVLTLICAGNFNHKDTTGQSFLNVASTLLWKCPFATLIIFFVQVLIFHGLWAIFWYALFDSIFLINLYYGSIFIFFGGLWVFAFYARFCSMIDANLFAYFYFLKGTEYAISDWRMLWLICKRALFSFGAPWNLAAIGNPTSLFYTGLFGAPSDDSISRATQIRTLCKFTALFENNIKMSKIMGIYTRTLYCSGFIIGMTYGVIVRDGPSLYPGKYKTFDLVYTIGKMIFDGVQLSILTAFGHMFLKNVLTSLYMCIAECPYRLYEMFPEDYQQIQSGIDQSLKFNRPLRTQP</sequence>
<dbReference type="AlphaFoldDB" id="A0A1J4KH35"/>
<feature type="transmembrane region" description="Helical" evidence="2">
    <location>
        <begin position="197"/>
        <end position="218"/>
    </location>
</feature>
<accession>A0A1J4KH35</accession>
<organism evidence="3 4">
    <name type="scientific">Tritrichomonas foetus</name>
    <dbReference type="NCBI Taxonomy" id="1144522"/>
    <lineage>
        <taxon>Eukaryota</taxon>
        <taxon>Metamonada</taxon>
        <taxon>Parabasalia</taxon>
        <taxon>Tritrichomonadida</taxon>
        <taxon>Tritrichomonadidae</taxon>
        <taxon>Tritrichomonas</taxon>
    </lineage>
</organism>
<feature type="transmembrane region" description="Helical" evidence="2">
    <location>
        <begin position="334"/>
        <end position="351"/>
    </location>
</feature>
<feature type="transmembrane region" description="Helical" evidence="2">
    <location>
        <begin position="283"/>
        <end position="301"/>
    </location>
</feature>
<dbReference type="EMBL" id="MLAK01000604">
    <property type="protein sequence ID" value="OHT10727.1"/>
    <property type="molecule type" value="Genomic_DNA"/>
</dbReference>
<keyword evidence="2" id="KW-0472">Membrane</keyword>
<gene>
    <name evidence="3" type="ORF">TRFO_19960</name>
</gene>
<evidence type="ECO:0000313" key="4">
    <source>
        <dbReference type="Proteomes" id="UP000179807"/>
    </source>
</evidence>
<feature type="compositionally biased region" description="Pro residues" evidence="1">
    <location>
        <begin position="99"/>
        <end position="116"/>
    </location>
</feature>
<reference evidence="3" key="1">
    <citation type="submission" date="2016-10" db="EMBL/GenBank/DDBJ databases">
        <authorList>
            <person name="Benchimol M."/>
            <person name="Almeida L.G."/>
            <person name="Vasconcelos A.T."/>
            <person name="Perreira-Neves A."/>
            <person name="Rosa I.A."/>
            <person name="Tasca T."/>
            <person name="Bogo M.R."/>
            <person name="de Souza W."/>
        </authorList>
    </citation>
    <scope>NUCLEOTIDE SEQUENCE [LARGE SCALE GENOMIC DNA]</scope>
    <source>
        <strain evidence="3">K</strain>
    </source>
</reference>
<keyword evidence="2" id="KW-0812">Transmembrane</keyword>
<protein>
    <submittedName>
        <fullName evidence="3">Uncharacterized protein</fullName>
    </submittedName>
</protein>
<feature type="transmembrane region" description="Helical" evidence="2">
    <location>
        <begin position="561"/>
        <end position="583"/>
    </location>
</feature>
<evidence type="ECO:0000256" key="2">
    <source>
        <dbReference type="SAM" id="Phobius"/>
    </source>
</evidence>
<feature type="transmembrane region" description="Helical" evidence="2">
    <location>
        <begin position="372"/>
        <end position="395"/>
    </location>
</feature>
<comment type="caution">
    <text evidence="3">The sequence shown here is derived from an EMBL/GenBank/DDBJ whole genome shotgun (WGS) entry which is preliminary data.</text>
</comment>
<name>A0A1J4KH35_9EUKA</name>
<keyword evidence="4" id="KW-1185">Reference proteome</keyword>
<proteinExistence type="predicted"/>
<dbReference type="Proteomes" id="UP000179807">
    <property type="component" value="Unassembled WGS sequence"/>
</dbReference>
<evidence type="ECO:0000256" key="1">
    <source>
        <dbReference type="SAM" id="MobiDB-lite"/>
    </source>
</evidence>
<feature type="transmembrane region" description="Helical" evidence="2">
    <location>
        <begin position="308"/>
        <end position="328"/>
    </location>
</feature>
<dbReference type="VEuPathDB" id="TrichDB:TRFO_19960"/>
<dbReference type="GeneID" id="94835820"/>
<feature type="transmembrane region" description="Helical" evidence="2">
    <location>
        <begin position="522"/>
        <end position="541"/>
    </location>
</feature>
<keyword evidence="2" id="KW-1133">Transmembrane helix</keyword>